<dbReference type="OrthoDB" id="8907123at2759"/>
<keyword evidence="9" id="KW-0175">Coiled coil</keyword>
<dbReference type="GO" id="GO:0045667">
    <property type="term" value="P:regulation of osteoblast differentiation"/>
    <property type="evidence" value="ECO:0007669"/>
    <property type="project" value="InterPro"/>
</dbReference>
<keyword evidence="8" id="KW-0732">Signal</keyword>
<evidence type="ECO:0000256" key="1">
    <source>
        <dbReference type="ARBA" id="ARBA00002111"/>
    </source>
</evidence>
<feature type="region of interest" description="Disordered" evidence="10">
    <location>
        <begin position="105"/>
        <end position="125"/>
    </location>
</feature>
<sequence>MILPPYCSVYSAESASVRDVSTARSTDRQASHIQLFMPSLGQRLMLTDMSLSPSCSLFVGAMRRIFMRDTDASSFFNQRSQRWAPSQHEIGAWAVRPFTRNHSACPKGSLGSAEQRQRATAVGRRRDYIEEQRNRLENIAEEQRDVQGERSHERVEQWKEFNYDGLFPSSMFSRFYI</sequence>
<evidence type="ECO:0000256" key="2">
    <source>
        <dbReference type="ARBA" id="ARBA00004498"/>
    </source>
</evidence>
<dbReference type="GO" id="GO:0031012">
    <property type="term" value="C:extracellular matrix"/>
    <property type="evidence" value="ECO:0007669"/>
    <property type="project" value="TreeGrafter"/>
</dbReference>
<dbReference type="PANTHER" id="PTHR28647:SF2">
    <property type="entry name" value="UNIQUE CARTILAGE MATRIX-ASSOCIATED PROTEIN"/>
    <property type="match status" value="1"/>
</dbReference>
<evidence type="ECO:0000256" key="7">
    <source>
        <dbReference type="ARBA" id="ARBA00022641"/>
    </source>
</evidence>
<evidence type="ECO:0000256" key="9">
    <source>
        <dbReference type="ARBA" id="ARBA00023054"/>
    </source>
</evidence>
<dbReference type="AlphaFoldDB" id="A0A8T2NJX5"/>
<keyword evidence="12" id="KW-1185">Reference proteome</keyword>
<dbReference type="EMBL" id="JAFBMS010000048">
    <property type="protein sequence ID" value="KAG9339986.1"/>
    <property type="molecule type" value="Genomic_DNA"/>
</dbReference>
<evidence type="ECO:0000313" key="12">
    <source>
        <dbReference type="Proteomes" id="UP000824540"/>
    </source>
</evidence>
<comment type="function">
    <text evidence="1">May be involved in the negative control of osteogenic differentiation of osteochondrogenic precursor cells in peripheral zones of fetal cartilage and at the cartilage-bone interface.</text>
</comment>
<evidence type="ECO:0000313" key="11">
    <source>
        <dbReference type="EMBL" id="KAG9339986.1"/>
    </source>
</evidence>
<evidence type="ECO:0000256" key="3">
    <source>
        <dbReference type="ARBA" id="ARBA00011000"/>
    </source>
</evidence>
<evidence type="ECO:0000256" key="5">
    <source>
        <dbReference type="ARBA" id="ARBA00022525"/>
    </source>
</evidence>
<keyword evidence="5" id="KW-0964">Secreted</keyword>
<proteinExistence type="inferred from homology"/>
<comment type="subcellular location">
    <subcellularLocation>
        <location evidence="2">Secreted</location>
        <location evidence="2">Extracellular space</location>
        <location evidence="2">Extracellular matrix</location>
    </subcellularLocation>
</comment>
<dbReference type="Proteomes" id="UP000824540">
    <property type="component" value="Unassembled WGS sequence"/>
</dbReference>
<organism evidence="11 12">
    <name type="scientific">Albula glossodonta</name>
    <name type="common">roundjaw bonefish</name>
    <dbReference type="NCBI Taxonomy" id="121402"/>
    <lineage>
        <taxon>Eukaryota</taxon>
        <taxon>Metazoa</taxon>
        <taxon>Chordata</taxon>
        <taxon>Craniata</taxon>
        <taxon>Vertebrata</taxon>
        <taxon>Euteleostomi</taxon>
        <taxon>Actinopterygii</taxon>
        <taxon>Neopterygii</taxon>
        <taxon>Teleostei</taxon>
        <taxon>Albuliformes</taxon>
        <taxon>Albulidae</taxon>
        <taxon>Albula</taxon>
    </lineage>
</organism>
<evidence type="ECO:0000256" key="10">
    <source>
        <dbReference type="SAM" id="MobiDB-lite"/>
    </source>
</evidence>
<name>A0A8T2NJX5_9TELE</name>
<keyword evidence="6" id="KW-0272">Extracellular matrix</keyword>
<evidence type="ECO:0000256" key="4">
    <source>
        <dbReference type="ARBA" id="ARBA00013765"/>
    </source>
</evidence>
<dbReference type="InterPro" id="IPR031386">
    <property type="entry name" value="UCMA"/>
</dbReference>
<dbReference type="PANTHER" id="PTHR28647">
    <property type="entry name" value="UNIQUE CARTILAGE MATRIX-ASSOCIATED PROTEIN"/>
    <property type="match status" value="1"/>
</dbReference>
<protein>
    <recommendedName>
        <fullName evidence="4">Unique cartilage matrix-associated protein</fullName>
    </recommendedName>
</protein>
<dbReference type="GO" id="GO:0048706">
    <property type="term" value="P:embryonic skeletal system development"/>
    <property type="evidence" value="ECO:0007669"/>
    <property type="project" value="TreeGrafter"/>
</dbReference>
<gene>
    <name evidence="11" type="ORF">JZ751_022302</name>
</gene>
<dbReference type="Pfam" id="PF17085">
    <property type="entry name" value="UCMA"/>
    <property type="match status" value="1"/>
</dbReference>
<evidence type="ECO:0000256" key="6">
    <source>
        <dbReference type="ARBA" id="ARBA00022530"/>
    </source>
</evidence>
<reference evidence="11" key="1">
    <citation type="thesis" date="2021" institute="BYU ScholarsArchive" country="Provo, UT, USA">
        <title>Applications of and Algorithms for Genome Assembly and Genomic Analyses with an Emphasis on Marine Teleosts.</title>
        <authorList>
            <person name="Pickett B.D."/>
        </authorList>
    </citation>
    <scope>NUCLEOTIDE SEQUENCE</scope>
    <source>
        <strain evidence="11">HI-2016</strain>
    </source>
</reference>
<accession>A0A8T2NJX5</accession>
<comment type="caution">
    <text evidence="11">The sequence shown here is derived from an EMBL/GenBank/DDBJ whole genome shotgun (WGS) entry which is preliminary data.</text>
</comment>
<comment type="similarity">
    <text evidence="3">Belongs to the UCMA family.</text>
</comment>
<keyword evidence="7" id="KW-0765">Sulfation</keyword>
<evidence type="ECO:0000256" key="8">
    <source>
        <dbReference type="ARBA" id="ARBA00022729"/>
    </source>
</evidence>